<evidence type="ECO:0000313" key="4">
    <source>
        <dbReference type="EMBL" id="ETO24584.1"/>
    </source>
</evidence>
<evidence type="ECO:0000256" key="3">
    <source>
        <dbReference type="SAM" id="Phobius"/>
    </source>
</evidence>
<proteinExistence type="predicted"/>
<keyword evidence="1" id="KW-0175">Coiled coil</keyword>
<organism evidence="4 5">
    <name type="scientific">Reticulomyxa filosa</name>
    <dbReference type="NCBI Taxonomy" id="46433"/>
    <lineage>
        <taxon>Eukaryota</taxon>
        <taxon>Sar</taxon>
        <taxon>Rhizaria</taxon>
        <taxon>Retaria</taxon>
        <taxon>Foraminifera</taxon>
        <taxon>Monothalamids</taxon>
        <taxon>Reticulomyxidae</taxon>
        <taxon>Reticulomyxa</taxon>
    </lineage>
</organism>
<feature type="region of interest" description="Disordered" evidence="2">
    <location>
        <begin position="1"/>
        <end position="30"/>
    </location>
</feature>
<keyword evidence="3" id="KW-0812">Transmembrane</keyword>
<name>X6NFQ7_RETFI</name>
<evidence type="ECO:0000256" key="1">
    <source>
        <dbReference type="SAM" id="Coils"/>
    </source>
</evidence>
<evidence type="ECO:0000313" key="5">
    <source>
        <dbReference type="Proteomes" id="UP000023152"/>
    </source>
</evidence>
<feature type="non-terminal residue" evidence="4">
    <location>
        <position position="1"/>
    </location>
</feature>
<dbReference type="Gene3D" id="1.20.1270.60">
    <property type="entry name" value="Arfaptin homology (AH) domain/BAR domain"/>
    <property type="match status" value="1"/>
</dbReference>
<comment type="caution">
    <text evidence="4">The sequence shown here is derived from an EMBL/GenBank/DDBJ whole genome shotgun (WGS) entry which is preliminary data.</text>
</comment>
<dbReference type="EMBL" id="ASPP01009129">
    <property type="protein sequence ID" value="ETO24584.1"/>
    <property type="molecule type" value="Genomic_DNA"/>
</dbReference>
<accession>X6NFQ7</accession>
<feature type="transmembrane region" description="Helical" evidence="3">
    <location>
        <begin position="187"/>
        <end position="208"/>
    </location>
</feature>
<sequence length="212" mass="25244">GEKKKKKKKKKDKQQKIQQIKRQHQQAENKLKAAMATMNKQYDLARGCAQKAKQVDASLQPRRKTTEGTGAGADSSSWLPKIKWLGFGDIEDEKVYLKAKQLEEMYKKSVDDMNLELQQFLHFQQRLKQDCQYLEIDRVNFSAQHFTQFLRQHMQLRLQKNKNKIKTLQEQLEKELNELEGEKELDAFIRFTYACVSMSFFFFTFYLFKKKK</sequence>
<gene>
    <name evidence="4" type="ORF">RFI_12573</name>
</gene>
<dbReference type="Proteomes" id="UP000023152">
    <property type="component" value="Unassembled WGS sequence"/>
</dbReference>
<feature type="compositionally biased region" description="Basic residues" evidence="2">
    <location>
        <begin position="1"/>
        <end position="24"/>
    </location>
</feature>
<reference evidence="4 5" key="1">
    <citation type="journal article" date="2013" name="Curr. Biol.">
        <title>The Genome of the Foraminiferan Reticulomyxa filosa.</title>
        <authorList>
            <person name="Glockner G."/>
            <person name="Hulsmann N."/>
            <person name="Schleicher M."/>
            <person name="Noegel A.A."/>
            <person name="Eichinger L."/>
            <person name="Gallinger C."/>
            <person name="Pawlowski J."/>
            <person name="Sierra R."/>
            <person name="Euteneuer U."/>
            <person name="Pillet L."/>
            <person name="Moustafa A."/>
            <person name="Platzer M."/>
            <person name="Groth M."/>
            <person name="Szafranski K."/>
            <person name="Schliwa M."/>
        </authorList>
    </citation>
    <scope>NUCLEOTIDE SEQUENCE [LARGE SCALE GENOMIC DNA]</scope>
</reference>
<dbReference type="InterPro" id="IPR027267">
    <property type="entry name" value="AH/BAR_dom_sf"/>
</dbReference>
<feature type="region of interest" description="Disordered" evidence="2">
    <location>
        <begin position="53"/>
        <end position="73"/>
    </location>
</feature>
<protein>
    <submittedName>
        <fullName evidence="4">Uncharacterized protein</fullName>
    </submittedName>
</protein>
<keyword evidence="5" id="KW-1185">Reference proteome</keyword>
<keyword evidence="3" id="KW-1133">Transmembrane helix</keyword>
<keyword evidence="3" id="KW-0472">Membrane</keyword>
<feature type="coiled-coil region" evidence="1">
    <location>
        <begin position="151"/>
        <end position="185"/>
    </location>
</feature>
<dbReference type="AlphaFoldDB" id="X6NFQ7"/>
<evidence type="ECO:0000256" key="2">
    <source>
        <dbReference type="SAM" id="MobiDB-lite"/>
    </source>
</evidence>